<comment type="caution">
    <text evidence="2">The sequence shown here is derived from an EMBL/GenBank/DDBJ whole genome shotgun (WGS) entry which is preliminary data.</text>
</comment>
<gene>
    <name evidence="2" type="ORF">GCM10010430_60550</name>
</gene>
<dbReference type="Proteomes" id="UP001500305">
    <property type="component" value="Unassembled WGS sequence"/>
</dbReference>
<keyword evidence="3" id="KW-1185">Reference proteome</keyword>
<feature type="region of interest" description="Disordered" evidence="1">
    <location>
        <begin position="119"/>
        <end position="149"/>
    </location>
</feature>
<accession>A0ABP5RPS9</accession>
<reference evidence="3" key="1">
    <citation type="journal article" date="2019" name="Int. J. Syst. Evol. Microbiol.">
        <title>The Global Catalogue of Microorganisms (GCM) 10K type strain sequencing project: providing services to taxonomists for standard genome sequencing and annotation.</title>
        <authorList>
            <consortium name="The Broad Institute Genomics Platform"/>
            <consortium name="The Broad Institute Genome Sequencing Center for Infectious Disease"/>
            <person name="Wu L."/>
            <person name="Ma J."/>
        </authorList>
    </citation>
    <scope>NUCLEOTIDE SEQUENCE [LARGE SCALE GENOMIC DNA]</scope>
    <source>
        <strain evidence="3">JCM 7356</strain>
    </source>
</reference>
<protein>
    <recommendedName>
        <fullName evidence="4">Aminoglycoside phosphotransferase domain-containing protein</fullName>
    </recommendedName>
</protein>
<evidence type="ECO:0000256" key="1">
    <source>
        <dbReference type="SAM" id="MobiDB-lite"/>
    </source>
</evidence>
<dbReference type="EMBL" id="BAAATR010000034">
    <property type="protein sequence ID" value="GAA2267245.1"/>
    <property type="molecule type" value="Genomic_DNA"/>
</dbReference>
<name>A0ABP5RPS9_9ACTN</name>
<proteinExistence type="predicted"/>
<dbReference type="RefSeq" id="WP_344639706.1">
    <property type="nucleotide sequence ID" value="NZ_BAAATR010000034.1"/>
</dbReference>
<feature type="compositionally biased region" description="Pro residues" evidence="1">
    <location>
        <begin position="123"/>
        <end position="133"/>
    </location>
</feature>
<sequence>MDEFLHVHRPDRDRRPGRSRDVWHCTIRDHPDASALTDAQWAATTRRVLAATGIVPADDPSAGCRWIALRLDSHEVRIIAPLMRPDGTVPPLHRDHSLAHAACQLADLDHANGRHRTLAARPRPAPVGAPPAPVARSWAPVNSVTSPRR</sequence>
<evidence type="ECO:0008006" key="4">
    <source>
        <dbReference type="Google" id="ProtNLM"/>
    </source>
</evidence>
<organism evidence="2 3">
    <name type="scientific">Kitasatospora cystarginea</name>
    <dbReference type="NCBI Taxonomy" id="58350"/>
    <lineage>
        <taxon>Bacteria</taxon>
        <taxon>Bacillati</taxon>
        <taxon>Actinomycetota</taxon>
        <taxon>Actinomycetes</taxon>
        <taxon>Kitasatosporales</taxon>
        <taxon>Streptomycetaceae</taxon>
        <taxon>Kitasatospora</taxon>
    </lineage>
</organism>
<feature type="compositionally biased region" description="Polar residues" evidence="1">
    <location>
        <begin position="140"/>
        <end position="149"/>
    </location>
</feature>
<evidence type="ECO:0000313" key="2">
    <source>
        <dbReference type="EMBL" id="GAA2267245.1"/>
    </source>
</evidence>
<evidence type="ECO:0000313" key="3">
    <source>
        <dbReference type="Proteomes" id="UP001500305"/>
    </source>
</evidence>